<feature type="compositionally biased region" description="Low complexity" evidence="1">
    <location>
        <begin position="78"/>
        <end position="90"/>
    </location>
</feature>
<reference evidence="2 3" key="1">
    <citation type="submission" date="2019-05" db="EMBL/GenBank/DDBJ databases">
        <title>Another draft genome of Portunus trituberculatus and its Hox gene families provides insights of decapod evolution.</title>
        <authorList>
            <person name="Jeong J.-H."/>
            <person name="Song I."/>
            <person name="Kim S."/>
            <person name="Choi T."/>
            <person name="Kim D."/>
            <person name="Ryu S."/>
            <person name="Kim W."/>
        </authorList>
    </citation>
    <scope>NUCLEOTIDE SEQUENCE [LARGE SCALE GENOMIC DNA]</scope>
    <source>
        <tissue evidence="2">Muscle</tissue>
    </source>
</reference>
<dbReference type="EMBL" id="VSRR010122389">
    <property type="protein sequence ID" value="MPD00323.1"/>
    <property type="molecule type" value="Genomic_DNA"/>
</dbReference>
<name>A0A5B7JW65_PORTR</name>
<evidence type="ECO:0000256" key="1">
    <source>
        <dbReference type="SAM" id="MobiDB-lite"/>
    </source>
</evidence>
<feature type="compositionally biased region" description="Low complexity" evidence="1">
    <location>
        <begin position="112"/>
        <end position="121"/>
    </location>
</feature>
<proteinExistence type="predicted"/>
<feature type="region of interest" description="Disordered" evidence="1">
    <location>
        <begin position="49"/>
        <end position="153"/>
    </location>
</feature>
<gene>
    <name evidence="2" type="ORF">E2C01_095787</name>
</gene>
<feature type="compositionally biased region" description="Polar residues" evidence="1">
    <location>
        <begin position="49"/>
        <end position="65"/>
    </location>
</feature>
<accession>A0A5B7JW65</accession>
<protein>
    <submittedName>
        <fullName evidence="2">Uncharacterized protein</fullName>
    </submittedName>
</protein>
<dbReference type="Proteomes" id="UP000324222">
    <property type="component" value="Unassembled WGS sequence"/>
</dbReference>
<keyword evidence="3" id="KW-1185">Reference proteome</keyword>
<evidence type="ECO:0000313" key="2">
    <source>
        <dbReference type="EMBL" id="MPD00323.1"/>
    </source>
</evidence>
<organism evidence="2 3">
    <name type="scientific">Portunus trituberculatus</name>
    <name type="common">Swimming crab</name>
    <name type="synonym">Neptunus trituberculatus</name>
    <dbReference type="NCBI Taxonomy" id="210409"/>
    <lineage>
        <taxon>Eukaryota</taxon>
        <taxon>Metazoa</taxon>
        <taxon>Ecdysozoa</taxon>
        <taxon>Arthropoda</taxon>
        <taxon>Crustacea</taxon>
        <taxon>Multicrustacea</taxon>
        <taxon>Malacostraca</taxon>
        <taxon>Eumalacostraca</taxon>
        <taxon>Eucarida</taxon>
        <taxon>Decapoda</taxon>
        <taxon>Pleocyemata</taxon>
        <taxon>Brachyura</taxon>
        <taxon>Eubrachyura</taxon>
        <taxon>Portunoidea</taxon>
        <taxon>Portunidae</taxon>
        <taxon>Portuninae</taxon>
        <taxon>Portunus</taxon>
    </lineage>
</organism>
<sequence length="153" mass="17096">MSGKVSGWSCRRVGVVVSGVSWGAAREVCHGVGGEVCPGYEGRYTSTTVARQEQRGTTASHQSAYLRQLRPGVLGEVHQQQQYKQHQKQQSGLTLSAPQPLPSPHQHHLHHTTPQSPHPLSLLTWPEHLGPPRQDSEARETRRRRRAERDSLH</sequence>
<dbReference type="AlphaFoldDB" id="A0A5B7JW65"/>
<comment type="caution">
    <text evidence="2">The sequence shown here is derived from an EMBL/GenBank/DDBJ whole genome shotgun (WGS) entry which is preliminary data.</text>
</comment>
<evidence type="ECO:0000313" key="3">
    <source>
        <dbReference type="Proteomes" id="UP000324222"/>
    </source>
</evidence>